<gene>
    <name evidence="14" type="ORF">QGN17_01225</name>
</gene>
<dbReference type="PROSITE" id="PS52016">
    <property type="entry name" value="TONB_DEPENDENT_REC_3"/>
    <property type="match status" value="1"/>
</dbReference>
<feature type="domain" description="TonB-dependent receptor plug" evidence="13">
    <location>
        <begin position="55"/>
        <end position="164"/>
    </location>
</feature>
<keyword evidence="4" id="KW-0410">Iron transport</keyword>
<comment type="similarity">
    <text evidence="11">Belongs to the TonB-dependent receptor family.</text>
</comment>
<evidence type="ECO:0000259" key="13">
    <source>
        <dbReference type="Pfam" id="PF07715"/>
    </source>
</evidence>
<evidence type="ECO:0000256" key="4">
    <source>
        <dbReference type="ARBA" id="ARBA00022496"/>
    </source>
</evidence>
<evidence type="ECO:0000256" key="2">
    <source>
        <dbReference type="ARBA" id="ARBA00022448"/>
    </source>
</evidence>
<keyword evidence="3 11" id="KW-1134">Transmembrane beta strand</keyword>
<evidence type="ECO:0000256" key="10">
    <source>
        <dbReference type="ARBA" id="ARBA00023237"/>
    </source>
</evidence>
<organism evidence="14 15">
    <name type="scientific">Sphingomonas oryzagri</name>
    <dbReference type="NCBI Taxonomy" id="3042314"/>
    <lineage>
        <taxon>Bacteria</taxon>
        <taxon>Pseudomonadati</taxon>
        <taxon>Pseudomonadota</taxon>
        <taxon>Alphaproteobacteria</taxon>
        <taxon>Sphingomonadales</taxon>
        <taxon>Sphingomonadaceae</taxon>
        <taxon>Sphingomonas</taxon>
    </lineage>
</organism>
<keyword evidence="12" id="KW-0732">Signal</keyword>
<dbReference type="SUPFAM" id="SSF56935">
    <property type="entry name" value="Porins"/>
    <property type="match status" value="1"/>
</dbReference>
<proteinExistence type="inferred from homology"/>
<comment type="caution">
    <text evidence="14">The sequence shown here is derived from an EMBL/GenBank/DDBJ whole genome shotgun (WGS) entry which is preliminary data.</text>
</comment>
<reference evidence="14" key="1">
    <citation type="submission" date="2023-04" db="EMBL/GenBank/DDBJ databases">
        <title>Sphingomonas sp. MAHUQ-71 isolated from rice field.</title>
        <authorList>
            <person name="Huq M.A."/>
        </authorList>
    </citation>
    <scope>NUCLEOTIDE SEQUENCE</scope>
    <source>
        <strain evidence="14">MAHUQ-71</strain>
    </source>
</reference>
<keyword evidence="6" id="KW-0408">Iron</keyword>
<evidence type="ECO:0000256" key="1">
    <source>
        <dbReference type="ARBA" id="ARBA00004571"/>
    </source>
</evidence>
<keyword evidence="9 11" id="KW-0472">Membrane</keyword>
<evidence type="ECO:0000256" key="9">
    <source>
        <dbReference type="ARBA" id="ARBA00023136"/>
    </source>
</evidence>
<accession>A0ABT6MXX0</accession>
<dbReference type="Pfam" id="PF07715">
    <property type="entry name" value="Plug"/>
    <property type="match status" value="1"/>
</dbReference>
<dbReference type="EMBL" id="JARYGZ010000001">
    <property type="protein sequence ID" value="MDH7637339.1"/>
    <property type="molecule type" value="Genomic_DNA"/>
</dbReference>
<evidence type="ECO:0000256" key="11">
    <source>
        <dbReference type="PROSITE-ProRule" id="PRU01360"/>
    </source>
</evidence>
<dbReference type="RefSeq" id="WP_281042696.1">
    <property type="nucleotide sequence ID" value="NZ_JARYGZ010000001.1"/>
</dbReference>
<protein>
    <submittedName>
        <fullName evidence="14">TonB-dependent receptor plug domain-containing protein</fullName>
    </submittedName>
</protein>
<keyword evidence="14" id="KW-0675">Receptor</keyword>
<dbReference type="InterPro" id="IPR039426">
    <property type="entry name" value="TonB-dep_rcpt-like"/>
</dbReference>
<dbReference type="Gene3D" id="2.40.170.20">
    <property type="entry name" value="TonB-dependent receptor, beta-barrel domain"/>
    <property type="match status" value="1"/>
</dbReference>
<keyword evidence="5 11" id="KW-0812">Transmembrane</keyword>
<keyword evidence="2 11" id="KW-0813">Transport</keyword>
<evidence type="ECO:0000256" key="5">
    <source>
        <dbReference type="ARBA" id="ARBA00022692"/>
    </source>
</evidence>
<dbReference type="PANTHER" id="PTHR32552:SF81">
    <property type="entry name" value="TONB-DEPENDENT OUTER MEMBRANE RECEPTOR"/>
    <property type="match status" value="1"/>
</dbReference>
<evidence type="ECO:0000313" key="14">
    <source>
        <dbReference type="EMBL" id="MDH7637339.1"/>
    </source>
</evidence>
<name>A0ABT6MXX0_9SPHN</name>
<evidence type="ECO:0000313" key="15">
    <source>
        <dbReference type="Proteomes" id="UP001160625"/>
    </source>
</evidence>
<feature type="signal peptide" evidence="12">
    <location>
        <begin position="1"/>
        <end position="29"/>
    </location>
</feature>
<evidence type="ECO:0000256" key="6">
    <source>
        <dbReference type="ARBA" id="ARBA00023004"/>
    </source>
</evidence>
<evidence type="ECO:0000256" key="12">
    <source>
        <dbReference type="SAM" id="SignalP"/>
    </source>
</evidence>
<sequence length="717" mass="76779">MKVFLRQNCAWACLATGLATTLLPGVAIAQTADAAASTPASQDIVVTAQRREQSLQSVPQPVQALGGTQLLRSGITDIAATIQLVPSATIGSTISAGSNVFQIRGVAASETDGDATVGYYLDNFAFALPGRPFAPAADFYDLQRVEVLRGPSGTLYGLGSLGGTIKVLTNDPDLNAFHGSVRLSASGTDGGQPNGTADVMFNAPIIPGKLAVRAVASYNMIGGYADAIPSGEKNANDAHSFTGRVKVLAEPTDNLKLRFTYWRNQSNQNYSNRLTYFDPPALDQTFGIANSKYSIYTGDIEYDLGFATLQSTTGYIKNTVVTNNGGVIPGIGRFDSFWPLTSTNFNEDARLTSNGNGPFKYIVGVFYTNGKTVGGQSVSLPDYALPGITGLATFNDNTLRSKAYAIYGEGTYSFFDRKVDLTIGGRYYHEKRQFDENSSITLISLGSTTPTVGVDRAQHSTFNPRVNLAWHIGDGMVYAEVAKGFRSGAITSTSIMAGANLALGTNFSNSSSPDTLWNYEGGVKWGLFDNKVRISLAGYYFDWKHAAIEISPTLQTVVVPVGNVHGRGIDGEINWRTPLTGLTINLSGNHNKTTIEDTIAQVAVSLPWLAPGHQLPGTAKTTFAISGTYTRPINSKGLEFRASGRYTYRSRQQSVFDGRYAPWIGLGAARAGVGNDSFDLAVFSENIGNTRGPLSVPGGQYQIPFPRTIGLAFEYKF</sequence>
<comment type="subcellular location">
    <subcellularLocation>
        <location evidence="1 11">Cell outer membrane</location>
        <topology evidence="1 11">Multi-pass membrane protein</topology>
    </subcellularLocation>
</comment>
<dbReference type="InterPro" id="IPR012910">
    <property type="entry name" value="Plug_dom"/>
</dbReference>
<evidence type="ECO:0000256" key="8">
    <source>
        <dbReference type="ARBA" id="ARBA00023077"/>
    </source>
</evidence>
<evidence type="ECO:0000256" key="3">
    <source>
        <dbReference type="ARBA" id="ARBA00022452"/>
    </source>
</evidence>
<evidence type="ECO:0000256" key="7">
    <source>
        <dbReference type="ARBA" id="ARBA00023065"/>
    </source>
</evidence>
<feature type="chain" id="PRO_5045093714" evidence="12">
    <location>
        <begin position="30"/>
        <end position="717"/>
    </location>
</feature>
<keyword evidence="7" id="KW-0406">Ion transport</keyword>
<keyword evidence="15" id="KW-1185">Reference proteome</keyword>
<dbReference type="InterPro" id="IPR036942">
    <property type="entry name" value="Beta-barrel_TonB_sf"/>
</dbReference>
<dbReference type="PANTHER" id="PTHR32552">
    <property type="entry name" value="FERRICHROME IRON RECEPTOR-RELATED"/>
    <property type="match status" value="1"/>
</dbReference>
<dbReference type="Proteomes" id="UP001160625">
    <property type="component" value="Unassembled WGS sequence"/>
</dbReference>
<keyword evidence="8" id="KW-0798">TonB box</keyword>
<keyword evidence="10 11" id="KW-0998">Cell outer membrane</keyword>